<organism evidence="1 2">
    <name type="scientific">Orchesella dallaii</name>
    <dbReference type="NCBI Taxonomy" id="48710"/>
    <lineage>
        <taxon>Eukaryota</taxon>
        <taxon>Metazoa</taxon>
        <taxon>Ecdysozoa</taxon>
        <taxon>Arthropoda</taxon>
        <taxon>Hexapoda</taxon>
        <taxon>Collembola</taxon>
        <taxon>Entomobryomorpha</taxon>
        <taxon>Entomobryoidea</taxon>
        <taxon>Orchesellidae</taxon>
        <taxon>Orchesellinae</taxon>
        <taxon>Orchesella</taxon>
    </lineage>
</organism>
<dbReference type="Proteomes" id="UP001642540">
    <property type="component" value="Unassembled WGS sequence"/>
</dbReference>
<evidence type="ECO:0000313" key="1">
    <source>
        <dbReference type="EMBL" id="CAL8121536.1"/>
    </source>
</evidence>
<gene>
    <name evidence="1" type="ORF">ODALV1_LOCUS19433</name>
</gene>
<name>A0ABP1R6V6_9HEXA</name>
<comment type="caution">
    <text evidence="1">The sequence shown here is derived from an EMBL/GenBank/DDBJ whole genome shotgun (WGS) entry which is preliminary data.</text>
</comment>
<evidence type="ECO:0000313" key="2">
    <source>
        <dbReference type="Proteomes" id="UP001642540"/>
    </source>
</evidence>
<sequence>MRSILLPHRKITSDRRILGLLLRSFRMVKSFLSLYMRPLGLGSSVRFLPTARKPGSASPPIKAPTVPPAMSQVLRFTAERWG</sequence>
<keyword evidence="2" id="KW-1185">Reference proteome</keyword>
<dbReference type="EMBL" id="CAXLJM020000065">
    <property type="protein sequence ID" value="CAL8121536.1"/>
    <property type="molecule type" value="Genomic_DNA"/>
</dbReference>
<accession>A0ABP1R6V6</accession>
<reference evidence="1 2" key="1">
    <citation type="submission" date="2024-08" db="EMBL/GenBank/DDBJ databases">
        <authorList>
            <person name="Cucini C."/>
            <person name="Frati F."/>
        </authorList>
    </citation>
    <scope>NUCLEOTIDE SEQUENCE [LARGE SCALE GENOMIC DNA]</scope>
</reference>
<protein>
    <submittedName>
        <fullName evidence="1">Uncharacterized protein</fullName>
    </submittedName>
</protein>
<proteinExistence type="predicted"/>